<comment type="caution">
    <text evidence="1">The sequence shown here is derived from an EMBL/GenBank/DDBJ whole genome shotgun (WGS) entry which is preliminary data.</text>
</comment>
<protein>
    <submittedName>
        <fullName evidence="1">Uncharacterized protein</fullName>
    </submittedName>
</protein>
<gene>
    <name evidence="1" type="ORF">HMPREF1060_01577</name>
</gene>
<accession>K6AE23</accession>
<dbReference type="EMBL" id="AGZQ01000007">
    <property type="protein sequence ID" value="EKN13968.1"/>
    <property type="molecule type" value="Genomic_DNA"/>
</dbReference>
<evidence type="ECO:0000313" key="1">
    <source>
        <dbReference type="EMBL" id="EKN13968.1"/>
    </source>
</evidence>
<organism evidence="1 2">
    <name type="scientific">Parabacteroides merdae CL03T12C32</name>
    <dbReference type="NCBI Taxonomy" id="999420"/>
    <lineage>
        <taxon>Bacteria</taxon>
        <taxon>Pseudomonadati</taxon>
        <taxon>Bacteroidota</taxon>
        <taxon>Bacteroidia</taxon>
        <taxon>Bacteroidales</taxon>
        <taxon>Tannerellaceae</taxon>
        <taxon>Parabacteroides</taxon>
    </lineage>
</organism>
<dbReference type="Proteomes" id="UP000006271">
    <property type="component" value="Unassembled WGS sequence"/>
</dbReference>
<evidence type="ECO:0000313" key="2">
    <source>
        <dbReference type="Proteomes" id="UP000006271"/>
    </source>
</evidence>
<dbReference type="HOGENOM" id="CLU_2772176_0_0_10"/>
<dbReference type="AlphaFoldDB" id="K6AE23"/>
<proteinExistence type="predicted"/>
<name>K6AE23_9BACT</name>
<sequence>MKFSSISPFLGSSYKMTNENVRFFSSFFRGFREGSYQKEGFSYRLGYLIDKKEYRKGKFIGRKDCRFKK</sequence>
<reference evidence="1 2" key="1">
    <citation type="submission" date="2012-02" db="EMBL/GenBank/DDBJ databases">
        <title>The Genome Sequence of Parabacteroides merdae CL03T12C32.</title>
        <authorList>
            <consortium name="The Broad Institute Genome Sequencing Platform"/>
            <person name="Earl A."/>
            <person name="Ward D."/>
            <person name="Feldgarden M."/>
            <person name="Gevers D."/>
            <person name="Zitomersky N.L."/>
            <person name="Coyne M.J."/>
            <person name="Comstock L.E."/>
            <person name="Young S.K."/>
            <person name="Zeng Q."/>
            <person name="Gargeya S."/>
            <person name="Fitzgerald M."/>
            <person name="Haas B."/>
            <person name="Abouelleil A."/>
            <person name="Alvarado L."/>
            <person name="Arachchi H.M."/>
            <person name="Berlin A."/>
            <person name="Chapman S.B."/>
            <person name="Gearin G."/>
            <person name="Goldberg J."/>
            <person name="Griggs A."/>
            <person name="Gujja S."/>
            <person name="Hansen M."/>
            <person name="Heiman D."/>
            <person name="Howarth C."/>
            <person name="Larimer J."/>
            <person name="Lui A."/>
            <person name="MacDonald P.J.P."/>
            <person name="McCowen C."/>
            <person name="Montmayeur A."/>
            <person name="Murphy C."/>
            <person name="Neiman D."/>
            <person name="Pearson M."/>
            <person name="Priest M."/>
            <person name="Roberts A."/>
            <person name="Saif S."/>
            <person name="Shea T."/>
            <person name="Sisk P."/>
            <person name="Stolte C."/>
            <person name="Sykes S."/>
            <person name="Wortman J."/>
            <person name="Nusbaum C."/>
            <person name="Birren B."/>
        </authorList>
    </citation>
    <scope>NUCLEOTIDE SEQUENCE [LARGE SCALE GENOMIC DNA]</scope>
    <source>
        <strain evidence="1 2">CL03T12C32</strain>
    </source>
</reference>